<name>A0ABW7QLZ6_9ACTN</name>
<proteinExistence type="predicted"/>
<feature type="compositionally biased region" description="Basic residues" evidence="1">
    <location>
        <begin position="1"/>
        <end position="10"/>
    </location>
</feature>
<organism evidence="3 4">
    <name type="scientific">Streptomyces longisporoflavus</name>
    <dbReference type="NCBI Taxonomy" id="28044"/>
    <lineage>
        <taxon>Bacteria</taxon>
        <taxon>Bacillati</taxon>
        <taxon>Actinomycetota</taxon>
        <taxon>Actinomycetes</taxon>
        <taxon>Kitasatosporales</taxon>
        <taxon>Streptomycetaceae</taxon>
        <taxon>Streptomyces</taxon>
    </lineage>
</organism>
<keyword evidence="4" id="KW-1185">Reference proteome</keyword>
<feature type="compositionally biased region" description="Pro residues" evidence="1">
    <location>
        <begin position="387"/>
        <end position="397"/>
    </location>
</feature>
<dbReference type="RefSeq" id="WP_397710140.1">
    <property type="nucleotide sequence ID" value="NZ_JBIRGN010000002.1"/>
</dbReference>
<feature type="transmembrane region" description="Helical" evidence="2">
    <location>
        <begin position="38"/>
        <end position="58"/>
    </location>
</feature>
<keyword evidence="2" id="KW-1133">Transmembrane helix</keyword>
<evidence type="ECO:0000256" key="2">
    <source>
        <dbReference type="SAM" id="Phobius"/>
    </source>
</evidence>
<feature type="transmembrane region" description="Helical" evidence="2">
    <location>
        <begin position="181"/>
        <end position="201"/>
    </location>
</feature>
<feature type="transmembrane region" description="Helical" evidence="2">
    <location>
        <begin position="104"/>
        <end position="123"/>
    </location>
</feature>
<protein>
    <submittedName>
        <fullName evidence="3">Cytochrome b/b6 domain-containing protein</fullName>
    </submittedName>
</protein>
<gene>
    <name evidence="3" type="ORF">ACH4F9_09790</name>
</gene>
<reference evidence="3 4" key="1">
    <citation type="submission" date="2024-10" db="EMBL/GenBank/DDBJ databases">
        <title>The Natural Products Discovery Center: Release of the First 8490 Sequenced Strains for Exploring Actinobacteria Biosynthetic Diversity.</title>
        <authorList>
            <person name="Kalkreuter E."/>
            <person name="Kautsar S.A."/>
            <person name="Yang D."/>
            <person name="Bader C.D."/>
            <person name="Teijaro C.N."/>
            <person name="Fluegel L."/>
            <person name="Davis C.M."/>
            <person name="Simpson J.R."/>
            <person name="Lauterbach L."/>
            <person name="Steele A.D."/>
            <person name="Gui C."/>
            <person name="Meng S."/>
            <person name="Li G."/>
            <person name="Viehrig K."/>
            <person name="Ye F."/>
            <person name="Su P."/>
            <person name="Kiefer A.F."/>
            <person name="Nichols A."/>
            <person name="Cepeda A.J."/>
            <person name="Yan W."/>
            <person name="Fan B."/>
            <person name="Jiang Y."/>
            <person name="Adhikari A."/>
            <person name="Zheng C.-J."/>
            <person name="Schuster L."/>
            <person name="Cowan T.M."/>
            <person name="Smanski M.J."/>
            <person name="Chevrette M.G."/>
            <person name="De Carvalho L.P.S."/>
            <person name="Shen B."/>
        </authorList>
    </citation>
    <scope>NUCLEOTIDE SEQUENCE [LARGE SCALE GENOMIC DNA]</scope>
    <source>
        <strain evidence="3 4">NPDC017990</strain>
    </source>
</reference>
<feature type="compositionally biased region" description="Polar residues" evidence="1">
    <location>
        <begin position="299"/>
        <end position="308"/>
    </location>
</feature>
<evidence type="ECO:0000313" key="3">
    <source>
        <dbReference type="EMBL" id="MFH8545274.1"/>
    </source>
</evidence>
<evidence type="ECO:0000313" key="4">
    <source>
        <dbReference type="Proteomes" id="UP001610818"/>
    </source>
</evidence>
<feature type="region of interest" description="Disordered" evidence="1">
    <location>
        <begin position="1"/>
        <end position="27"/>
    </location>
</feature>
<keyword evidence="2" id="KW-0472">Membrane</keyword>
<dbReference type="Proteomes" id="UP001610818">
    <property type="component" value="Unassembled WGS sequence"/>
</dbReference>
<sequence>MNPLNPHRKSRTDSSARTSRPSRTFAAFPEPSRTTRGVLTTAALLLIPLIVILGSDAFRAALDFTTGVLSLVSLTAAVVWGLVATDRLFLHSRQRLLAQAVHRATAVASIGFLLLHVTVKLALDHVSPVGALIPFGLGFSGSDGLIGLGSLAGLLMVVTAVTGALRSAFASPAQVASRWRALHMLAYPAWCSALVHGLYAGRAPKPWVIVMYCLCLVAVAGAVALRAAPLPLKRKVAARILALLEPDGRAGGREPARRDTTESPLPGTAAAAPGRAPDPAPDPPVVGIAAAYRVLASTDQPTQVVQSTDPPPRWPSPSPPPPAEAPHIPYDTTAYDTTPYNTALYDTTSYDTAAYETHATAYDAETASYRSHDAAYDPQYDAAHNPPYNPPYSPPYEAPHQAPFDSGPATEPLPHTFQAPSSGEPWNAATGGPK</sequence>
<feature type="region of interest" description="Disordered" evidence="1">
    <location>
        <begin position="248"/>
        <end position="283"/>
    </location>
</feature>
<comment type="caution">
    <text evidence="3">The sequence shown here is derived from an EMBL/GenBank/DDBJ whole genome shotgun (WGS) entry which is preliminary data.</text>
</comment>
<accession>A0ABW7QLZ6</accession>
<feature type="transmembrane region" description="Helical" evidence="2">
    <location>
        <begin position="64"/>
        <end position="83"/>
    </location>
</feature>
<feature type="region of interest" description="Disordered" evidence="1">
    <location>
        <begin position="299"/>
        <end position="332"/>
    </location>
</feature>
<keyword evidence="2" id="KW-0812">Transmembrane</keyword>
<feature type="region of interest" description="Disordered" evidence="1">
    <location>
        <begin position="377"/>
        <end position="434"/>
    </location>
</feature>
<feature type="compositionally biased region" description="Polar residues" evidence="1">
    <location>
        <begin position="13"/>
        <end position="22"/>
    </location>
</feature>
<feature type="compositionally biased region" description="Low complexity" evidence="1">
    <location>
        <begin position="264"/>
        <end position="275"/>
    </location>
</feature>
<evidence type="ECO:0000256" key="1">
    <source>
        <dbReference type="SAM" id="MobiDB-lite"/>
    </source>
</evidence>
<dbReference type="EMBL" id="JBIRGQ010000002">
    <property type="protein sequence ID" value="MFH8545274.1"/>
    <property type="molecule type" value="Genomic_DNA"/>
</dbReference>
<feature type="transmembrane region" description="Helical" evidence="2">
    <location>
        <begin position="207"/>
        <end position="225"/>
    </location>
</feature>
<feature type="compositionally biased region" description="Pro residues" evidence="1">
    <location>
        <begin position="309"/>
        <end position="324"/>
    </location>
</feature>
<feature type="transmembrane region" description="Helical" evidence="2">
    <location>
        <begin position="145"/>
        <end position="169"/>
    </location>
</feature>
<feature type="compositionally biased region" description="Basic and acidic residues" evidence="1">
    <location>
        <begin position="248"/>
        <end position="261"/>
    </location>
</feature>